<name>C0HGC6_MAIZE</name>
<accession>C0HGC6</accession>
<dbReference type="AlphaFoldDB" id="C0HGC6"/>
<dbReference type="InterPro" id="IPR004177">
    <property type="entry name" value="DDHD_dom"/>
</dbReference>
<evidence type="ECO:0000313" key="2">
    <source>
        <dbReference type="EMBL" id="ACN26079.1"/>
    </source>
</evidence>
<dbReference type="InterPro" id="IPR058055">
    <property type="entry name" value="PA-PLA1"/>
</dbReference>
<dbReference type="EMBL" id="BT061382">
    <property type="protein sequence ID" value="ACN26079.1"/>
    <property type="molecule type" value="mRNA"/>
</dbReference>
<evidence type="ECO:0000259" key="1">
    <source>
        <dbReference type="PROSITE" id="PS51043"/>
    </source>
</evidence>
<dbReference type="PANTHER" id="PTHR23509:SF10">
    <property type="entry name" value="LD21067P"/>
    <property type="match status" value="1"/>
</dbReference>
<feature type="domain" description="DDHD" evidence="1">
    <location>
        <begin position="1"/>
        <end position="52"/>
    </location>
</feature>
<dbReference type="GO" id="GO:0046872">
    <property type="term" value="F:metal ion binding"/>
    <property type="evidence" value="ECO:0007669"/>
    <property type="project" value="InterPro"/>
</dbReference>
<dbReference type="PROSITE" id="PS51043">
    <property type="entry name" value="DDHD"/>
    <property type="match status" value="1"/>
</dbReference>
<sequence>MMERLTGSPDGRIDHVLQEKTFQHSYLSALGAHTNYWRDHDTALFILKHLYRDIPEDPPSDVVERMHIKLFYERDPVEEETPVTFSDHAAIKEFCRKVRAYSTKMEDDANC</sequence>
<dbReference type="RefSeq" id="NP_001335603.1">
    <property type="nucleotide sequence ID" value="NM_001348674.1"/>
</dbReference>
<dbReference type="OrthoDB" id="431378at2759"/>
<proteinExistence type="evidence at transcript level"/>
<dbReference type="GeneID" id="100381486"/>
<dbReference type="KEGG" id="zma:100381486"/>
<dbReference type="Pfam" id="PF02862">
    <property type="entry name" value="DDHD"/>
    <property type="match status" value="1"/>
</dbReference>
<dbReference type="PANTHER" id="PTHR23509">
    <property type="entry name" value="PA-PL1 PHOSPHOLIPASE FAMILY"/>
    <property type="match status" value="1"/>
</dbReference>
<protein>
    <recommendedName>
        <fullName evidence="1">DDHD domain-containing protein</fullName>
    </recommendedName>
</protein>
<reference evidence="2" key="1">
    <citation type="journal article" date="2009" name="PLoS Genet.">
        <title>Sequencing, mapping, and analysis of 27,455 maize full-length cDNAs.</title>
        <authorList>
            <person name="Soderlund C."/>
            <person name="Descour A."/>
            <person name="Kudrna D."/>
            <person name="Bomhoff M."/>
            <person name="Boyd L."/>
            <person name="Currie J."/>
            <person name="Angelova A."/>
            <person name="Collura K."/>
            <person name="Wissotski M."/>
            <person name="Ashley E."/>
            <person name="Morrow D."/>
            <person name="Fernandes J."/>
            <person name="Walbot V."/>
            <person name="Yu Y."/>
        </authorList>
    </citation>
    <scope>NUCLEOTIDE SEQUENCE</scope>
    <source>
        <strain evidence="2">B73</strain>
    </source>
</reference>
<organism evidence="2">
    <name type="scientific">Zea mays</name>
    <name type="common">Maize</name>
    <dbReference type="NCBI Taxonomy" id="4577"/>
    <lineage>
        <taxon>Eukaryota</taxon>
        <taxon>Viridiplantae</taxon>
        <taxon>Streptophyta</taxon>
        <taxon>Embryophyta</taxon>
        <taxon>Tracheophyta</taxon>
        <taxon>Spermatophyta</taxon>
        <taxon>Magnoliopsida</taxon>
        <taxon>Liliopsida</taxon>
        <taxon>Poales</taxon>
        <taxon>Poaceae</taxon>
        <taxon>PACMAD clade</taxon>
        <taxon>Panicoideae</taxon>
        <taxon>Andropogonodae</taxon>
        <taxon>Andropogoneae</taxon>
        <taxon>Tripsacinae</taxon>
        <taxon>Zea</taxon>
    </lineage>
</organism>